<proteinExistence type="predicted"/>
<sequence length="100" mass="10958">MLTQNKSPYIAHLFVCTNDRGGERKSCADGNCQLIKEKLKEAVDSKGWKGKVRVSTSGCMGVCAQGANVMIYPQKLWFSGVSPDDVDAILSTIERLMSED</sequence>
<dbReference type="InterPro" id="IPR036249">
    <property type="entry name" value="Thioredoxin-like_sf"/>
</dbReference>
<dbReference type="STRING" id="274537.BIU88_02405"/>
<dbReference type="Proteomes" id="UP000095185">
    <property type="component" value="Chromosome"/>
</dbReference>
<dbReference type="SUPFAM" id="SSF52833">
    <property type="entry name" value="Thioredoxin-like"/>
    <property type="match status" value="1"/>
</dbReference>
<protein>
    <submittedName>
        <fullName evidence="1">Ferredoxin</fullName>
    </submittedName>
</protein>
<dbReference type="AlphaFoldDB" id="A0A1D8D107"/>
<keyword evidence="2" id="KW-1185">Reference proteome</keyword>
<name>A0A1D8D107_CHLLM</name>
<accession>A0A1D8D107</accession>
<evidence type="ECO:0000313" key="2">
    <source>
        <dbReference type="Proteomes" id="UP000095185"/>
    </source>
</evidence>
<dbReference type="OrthoDB" id="9800692at2"/>
<dbReference type="Gene3D" id="3.40.30.10">
    <property type="entry name" value="Glutaredoxin"/>
    <property type="match status" value="1"/>
</dbReference>
<dbReference type="KEGG" id="clz:BIU88_02405"/>
<reference evidence="1" key="1">
    <citation type="submission" date="2016-09" db="EMBL/GenBank/DDBJ databases">
        <title>Genome sequence of Chlorobaculum limnaeum.</title>
        <authorList>
            <person name="Liu Z."/>
            <person name="Tank M."/>
            <person name="Bryant D.A."/>
        </authorList>
    </citation>
    <scope>NUCLEOTIDE SEQUENCE [LARGE SCALE GENOMIC DNA]</scope>
    <source>
        <strain evidence="1">DSM 1677</strain>
    </source>
</reference>
<dbReference type="CDD" id="cd02980">
    <property type="entry name" value="TRX_Fd_family"/>
    <property type="match status" value="1"/>
</dbReference>
<organism evidence="1 2">
    <name type="scientific">Chlorobaculum limnaeum</name>
    <dbReference type="NCBI Taxonomy" id="274537"/>
    <lineage>
        <taxon>Bacteria</taxon>
        <taxon>Pseudomonadati</taxon>
        <taxon>Chlorobiota</taxon>
        <taxon>Chlorobiia</taxon>
        <taxon>Chlorobiales</taxon>
        <taxon>Chlorobiaceae</taxon>
        <taxon>Chlorobaculum</taxon>
    </lineage>
</organism>
<dbReference type="RefSeq" id="WP_069808821.1">
    <property type="nucleotide sequence ID" value="NZ_CP017305.1"/>
</dbReference>
<dbReference type="EMBL" id="CP017305">
    <property type="protein sequence ID" value="AOS83095.1"/>
    <property type="molecule type" value="Genomic_DNA"/>
</dbReference>
<gene>
    <name evidence="1" type="ORF">BIU88_02405</name>
</gene>
<evidence type="ECO:0000313" key="1">
    <source>
        <dbReference type="EMBL" id="AOS83095.1"/>
    </source>
</evidence>